<proteinExistence type="predicted"/>
<sequence length="225" mass="25487">MPATFHGFPRLPIEVQLQKWKEACILSVIPGYDSYKQAGLYFVNVDTVKSGGEDRLALRALGHYQGLNGDEKAPNSNRSAYMWDGGLWGAFKLSREVITEKIYSMWLRLPDYHQDYLGRPVTLTSRNADERLGYLVFPQRDMFFFRTTNWKSLPQHFEDCKASIPFFDPLSSSMVSVSTLATEVDSSWIVDLKTQSRELSSQSGGHSDGGRSLRMGQNTQALSDR</sequence>
<dbReference type="OrthoDB" id="3596450at2759"/>
<accession>W7N3B7</accession>
<dbReference type="AlphaFoldDB" id="W7N3B7"/>
<evidence type="ECO:0000256" key="1">
    <source>
        <dbReference type="SAM" id="MobiDB-lite"/>
    </source>
</evidence>
<dbReference type="OMA" id="RSAYMWD"/>
<feature type="region of interest" description="Disordered" evidence="1">
    <location>
        <begin position="198"/>
        <end position="225"/>
    </location>
</feature>
<dbReference type="eggNOG" id="ENOG502RKPJ">
    <property type="taxonomic scope" value="Eukaryota"/>
</dbReference>
<evidence type="ECO:0000313" key="2">
    <source>
        <dbReference type="EMBL" id="EWG54740.1"/>
    </source>
</evidence>
<feature type="compositionally biased region" description="Polar residues" evidence="1">
    <location>
        <begin position="215"/>
        <end position="225"/>
    </location>
</feature>
<dbReference type="EMBL" id="DS022262">
    <property type="protein sequence ID" value="EWG54740.1"/>
    <property type="molecule type" value="Genomic_DNA"/>
</dbReference>
<dbReference type="RefSeq" id="XP_018760931.1">
    <property type="nucleotide sequence ID" value="XM_018902249.1"/>
</dbReference>
<dbReference type="EMBL" id="CM000588">
    <property type="protein sequence ID" value="EWG54740.1"/>
    <property type="molecule type" value="Genomic_DNA"/>
</dbReference>
<name>W7N3B7_GIBM7</name>
<dbReference type="HOGENOM" id="CLU_1230025_0_0_1"/>
<dbReference type="VEuPathDB" id="FungiDB:FVEG_12870"/>
<dbReference type="Proteomes" id="UP000009096">
    <property type="component" value="Chromosome 11"/>
</dbReference>
<dbReference type="KEGG" id="fvr:FVEG_12870"/>
<dbReference type="GeneID" id="30070271"/>
<organism evidence="2 3">
    <name type="scientific">Gibberella moniliformis (strain M3125 / FGSC 7600)</name>
    <name type="common">Maize ear and stalk rot fungus</name>
    <name type="synonym">Fusarium verticillioides</name>
    <dbReference type="NCBI Taxonomy" id="334819"/>
    <lineage>
        <taxon>Eukaryota</taxon>
        <taxon>Fungi</taxon>
        <taxon>Dikarya</taxon>
        <taxon>Ascomycota</taxon>
        <taxon>Pezizomycotina</taxon>
        <taxon>Sordariomycetes</taxon>
        <taxon>Hypocreomycetidae</taxon>
        <taxon>Hypocreales</taxon>
        <taxon>Nectriaceae</taxon>
        <taxon>Fusarium</taxon>
        <taxon>Fusarium fujikuroi species complex</taxon>
    </lineage>
</organism>
<gene>
    <name evidence="2" type="ORF">FVEG_12870</name>
</gene>
<evidence type="ECO:0000313" key="3">
    <source>
        <dbReference type="Proteomes" id="UP000009096"/>
    </source>
</evidence>
<protein>
    <submittedName>
        <fullName evidence="2">Uncharacterized protein</fullName>
    </submittedName>
</protein>
<keyword evidence="3" id="KW-1185">Reference proteome</keyword>
<reference evidence="2 3" key="1">
    <citation type="journal article" date="2010" name="Nature">
        <title>Comparative genomics reveals mobile pathogenicity chromosomes in Fusarium.</title>
        <authorList>
            <person name="Ma L.J."/>
            <person name="van der Does H.C."/>
            <person name="Borkovich K.A."/>
            <person name="Coleman J.J."/>
            <person name="Daboussi M.J."/>
            <person name="Di Pietro A."/>
            <person name="Dufresne M."/>
            <person name="Freitag M."/>
            <person name="Grabherr M."/>
            <person name="Henrissat B."/>
            <person name="Houterman P.M."/>
            <person name="Kang S."/>
            <person name="Shim W.B."/>
            <person name="Woloshuk C."/>
            <person name="Xie X."/>
            <person name="Xu J.R."/>
            <person name="Antoniw J."/>
            <person name="Baker S.E."/>
            <person name="Bluhm B.H."/>
            <person name="Breakspear A."/>
            <person name="Brown D.W."/>
            <person name="Butchko R.A."/>
            <person name="Chapman S."/>
            <person name="Coulson R."/>
            <person name="Coutinho P.M."/>
            <person name="Danchin E.G."/>
            <person name="Diener A."/>
            <person name="Gale L.R."/>
            <person name="Gardiner D.M."/>
            <person name="Goff S."/>
            <person name="Hammond-Kosack K.E."/>
            <person name="Hilburn K."/>
            <person name="Hua-Van A."/>
            <person name="Jonkers W."/>
            <person name="Kazan K."/>
            <person name="Kodira C.D."/>
            <person name="Koehrsen M."/>
            <person name="Kumar L."/>
            <person name="Lee Y.H."/>
            <person name="Li L."/>
            <person name="Manners J.M."/>
            <person name="Miranda-Saavedra D."/>
            <person name="Mukherjee M."/>
            <person name="Park G."/>
            <person name="Park J."/>
            <person name="Park S.Y."/>
            <person name="Proctor R.H."/>
            <person name="Regev A."/>
            <person name="Ruiz-Roldan M.C."/>
            <person name="Sain D."/>
            <person name="Sakthikumar S."/>
            <person name="Sykes S."/>
            <person name="Schwartz D.C."/>
            <person name="Turgeon B.G."/>
            <person name="Wapinski I."/>
            <person name="Yoder O."/>
            <person name="Young S."/>
            <person name="Zeng Q."/>
            <person name="Zhou S."/>
            <person name="Galagan J."/>
            <person name="Cuomo C.A."/>
            <person name="Kistler H.C."/>
            <person name="Rep M."/>
        </authorList>
    </citation>
    <scope>NUCLEOTIDE SEQUENCE [LARGE SCALE GENOMIC DNA]</scope>
    <source>
        <strain evidence="3">M3125 / FGSC 7600</strain>
    </source>
</reference>